<evidence type="ECO:0000313" key="4">
    <source>
        <dbReference type="Proteomes" id="UP001162891"/>
    </source>
</evidence>
<dbReference type="PANTHER" id="PTHR24104">
    <property type="entry name" value="E3 UBIQUITIN-PROTEIN LIGASE NHLRC1-RELATED"/>
    <property type="match status" value="1"/>
</dbReference>
<feature type="compositionally biased region" description="Pro residues" evidence="1">
    <location>
        <begin position="325"/>
        <end position="336"/>
    </location>
</feature>
<dbReference type="InterPro" id="IPR050952">
    <property type="entry name" value="TRIM-NHL_E3_ligases"/>
</dbReference>
<evidence type="ECO:0008006" key="5">
    <source>
        <dbReference type="Google" id="ProtNLM"/>
    </source>
</evidence>
<evidence type="ECO:0000256" key="1">
    <source>
        <dbReference type="SAM" id="MobiDB-lite"/>
    </source>
</evidence>
<reference evidence="4" key="1">
    <citation type="journal article" date="2022" name="Int. J. Syst. Evol. Microbiol.">
        <title>Anaeromyxobacter oryzae sp. nov., Anaeromyxobacter diazotrophicus sp. nov. and Anaeromyxobacter paludicola sp. nov., isolated from paddy soils.</title>
        <authorList>
            <person name="Itoh H."/>
            <person name="Xu Z."/>
            <person name="Mise K."/>
            <person name="Masuda Y."/>
            <person name="Ushijima N."/>
            <person name="Hayakawa C."/>
            <person name="Shiratori Y."/>
            <person name="Senoo K."/>
        </authorList>
    </citation>
    <scope>NUCLEOTIDE SEQUENCE [LARGE SCALE GENOMIC DNA]</scope>
    <source>
        <strain evidence="4">Red232</strain>
    </source>
</reference>
<organism evidence="3 4">
    <name type="scientific">Anaeromyxobacter oryzae</name>
    <dbReference type="NCBI Taxonomy" id="2918170"/>
    <lineage>
        <taxon>Bacteria</taxon>
        <taxon>Pseudomonadati</taxon>
        <taxon>Myxococcota</taxon>
        <taxon>Myxococcia</taxon>
        <taxon>Myxococcales</taxon>
        <taxon>Cystobacterineae</taxon>
        <taxon>Anaeromyxobacteraceae</taxon>
        <taxon>Anaeromyxobacter</taxon>
    </lineage>
</organism>
<feature type="chain" id="PRO_5047514107" description="SMP-30/Gluconolactonase/LRE-like region domain-containing protein" evidence="2">
    <location>
        <begin position="22"/>
        <end position="344"/>
    </location>
</feature>
<gene>
    <name evidence="3" type="ORF">AMOR_42460</name>
</gene>
<dbReference type="EMBL" id="AP025591">
    <property type="protein sequence ID" value="BDG05250.1"/>
    <property type="molecule type" value="Genomic_DNA"/>
</dbReference>
<dbReference type="RefSeq" id="WP_248353870.1">
    <property type="nucleotide sequence ID" value="NZ_AP025591.1"/>
</dbReference>
<accession>A0ABM7X0D8</accession>
<keyword evidence="2" id="KW-0732">Signal</keyword>
<sequence>MLALGPALALALAAVPPPAVAPASAAAAQPPAQPTVEATFEHDLVTPTGLVRLTWPSISYDRENGEIFVAAEGFVRIFDASGMEVHRFGDDGSLGNVSRAVVLEDGAIVVLTTLNGRRAYFRCDFRGEPTEQFGLTGLPQELADFNPDQMVYRDGALYFAERGTMRVVVTDLSGAFRRSVALRDLVATAIVGDTDRKPPAGMDAFNVDGSGNLLFTMSTMFAAGVVSPAGEVRLFGSRGSRPGKFNIIGGIDADERGYVFVTDRLRSVVSVWDGQLRHLGDFGYRGDDPSNLLTPYEIAVGNGHVFVAQAGKRGVKVFRVRLVVPEPPKPPPPGPQPLGARAAP</sequence>
<feature type="region of interest" description="Disordered" evidence="1">
    <location>
        <begin position="325"/>
        <end position="344"/>
    </location>
</feature>
<dbReference type="PANTHER" id="PTHR24104:SF25">
    <property type="entry name" value="PROTEIN LIN-41"/>
    <property type="match status" value="1"/>
</dbReference>
<dbReference type="InterPro" id="IPR011042">
    <property type="entry name" value="6-blade_b-propeller_TolB-like"/>
</dbReference>
<evidence type="ECO:0000256" key="2">
    <source>
        <dbReference type="SAM" id="SignalP"/>
    </source>
</evidence>
<dbReference type="Proteomes" id="UP001162891">
    <property type="component" value="Chromosome"/>
</dbReference>
<dbReference type="Gene3D" id="2.120.10.30">
    <property type="entry name" value="TolB, C-terminal domain"/>
    <property type="match status" value="2"/>
</dbReference>
<protein>
    <recommendedName>
        <fullName evidence="5">SMP-30/Gluconolactonase/LRE-like region domain-containing protein</fullName>
    </recommendedName>
</protein>
<name>A0ABM7X0D8_9BACT</name>
<dbReference type="SUPFAM" id="SSF101898">
    <property type="entry name" value="NHL repeat"/>
    <property type="match status" value="1"/>
</dbReference>
<keyword evidence="4" id="KW-1185">Reference proteome</keyword>
<evidence type="ECO:0000313" key="3">
    <source>
        <dbReference type="EMBL" id="BDG05250.1"/>
    </source>
</evidence>
<feature type="signal peptide" evidence="2">
    <location>
        <begin position="1"/>
        <end position="21"/>
    </location>
</feature>
<proteinExistence type="predicted"/>